<feature type="transmembrane region" description="Helical" evidence="1">
    <location>
        <begin position="130"/>
        <end position="148"/>
    </location>
</feature>
<keyword evidence="1" id="KW-1133">Transmembrane helix</keyword>
<reference evidence="2 3" key="1">
    <citation type="submission" date="2014-03" db="EMBL/GenBank/DDBJ databases">
        <title>Bradyrhizobium valentinum sp. nov., isolated from effective nodules of Lupinus mariae-josephae, a lupine endemic of basic-lime soils in Eastern Spain.</title>
        <authorList>
            <person name="Duran D."/>
            <person name="Rey L."/>
            <person name="Navarro A."/>
            <person name="Busquets A."/>
            <person name="Imperial J."/>
            <person name="Ruiz-Argueso T."/>
        </authorList>
    </citation>
    <scope>NUCLEOTIDE SEQUENCE [LARGE SCALE GENOMIC DNA]</scope>
    <source>
        <strain evidence="2 3">LmjM3</strain>
    </source>
</reference>
<dbReference type="Proteomes" id="UP000051913">
    <property type="component" value="Unassembled WGS sequence"/>
</dbReference>
<dbReference type="EMBL" id="LLXX01000173">
    <property type="protein sequence ID" value="KRQ99231.1"/>
    <property type="molecule type" value="Genomic_DNA"/>
</dbReference>
<gene>
    <name evidence="2" type="ORF">CP49_11575</name>
</gene>
<feature type="transmembrane region" description="Helical" evidence="1">
    <location>
        <begin position="95"/>
        <end position="118"/>
    </location>
</feature>
<feature type="transmembrane region" description="Helical" evidence="1">
    <location>
        <begin position="24"/>
        <end position="49"/>
    </location>
</feature>
<dbReference type="AlphaFoldDB" id="A0A0R3KTJ0"/>
<protein>
    <submittedName>
        <fullName evidence="2">Uncharacterized protein</fullName>
    </submittedName>
</protein>
<feature type="transmembrane region" description="Helical" evidence="1">
    <location>
        <begin position="61"/>
        <end position="89"/>
    </location>
</feature>
<evidence type="ECO:0000313" key="3">
    <source>
        <dbReference type="Proteomes" id="UP000051913"/>
    </source>
</evidence>
<sequence length="155" mass="17113">MNPPSRIVTPERRSDDVGGTLSPFWRVLSIVSVFLVLWPPICGSVVWWVKFDNAAPMLGWLVAAMIYAYLFCVPSALLAGIVHAVAALSFRHYSILVPIAAGVLAAVLIEMVIVKPFLLRELADKAMSSLELLLFASLIASVICWRLTRRFARMA</sequence>
<organism evidence="2 3">
    <name type="scientific">Bradyrhizobium valentinum</name>
    <dbReference type="NCBI Taxonomy" id="1518501"/>
    <lineage>
        <taxon>Bacteria</taxon>
        <taxon>Pseudomonadati</taxon>
        <taxon>Pseudomonadota</taxon>
        <taxon>Alphaproteobacteria</taxon>
        <taxon>Hyphomicrobiales</taxon>
        <taxon>Nitrobacteraceae</taxon>
        <taxon>Bradyrhizobium</taxon>
    </lineage>
</organism>
<name>A0A0R3KTJ0_9BRAD</name>
<evidence type="ECO:0000313" key="2">
    <source>
        <dbReference type="EMBL" id="KRQ99231.1"/>
    </source>
</evidence>
<keyword evidence="1" id="KW-0812">Transmembrane</keyword>
<accession>A0A0R3KTJ0</accession>
<dbReference type="STRING" id="1518501.CQ10_25930"/>
<keyword evidence="1" id="KW-0472">Membrane</keyword>
<evidence type="ECO:0000256" key="1">
    <source>
        <dbReference type="SAM" id="Phobius"/>
    </source>
</evidence>
<proteinExistence type="predicted"/>
<keyword evidence="3" id="KW-1185">Reference proteome</keyword>
<comment type="caution">
    <text evidence="2">The sequence shown here is derived from an EMBL/GenBank/DDBJ whole genome shotgun (WGS) entry which is preliminary data.</text>
</comment>